<sequence>MPRATALVHGLLAFAFNTAVVALSIGGLVSVL</sequence>
<protein>
    <submittedName>
        <fullName evidence="1">Membrane protein</fullName>
    </submittedName>
</protein>
<name>A0ABX2FMK9_9BACT</name>
<dbReference type="EMBL" id="JABSNP010000002">
    <property type="protein sequence ID" value="NRT17659.1"/>
    <property type="molecule type" value="Genomic_DNA"/>
</dbReference>
<organism evidence="1 2">
    <name type="scientific">Hymenobacter caeli</name>
    <dbReference type="NCBI Taxonomy" id="2735894"/>
    <lineage>
        <taxon>Bacteria</taxon>
        <taxon>Pseudomonadati</taxon>
        <taxon>Bacteroidota</taxon>
        <taxon>Cytophagia</taxon>
        <taxon>Cytophagales</taxon>
        <taxon>Hymenobacteraceae</taxon>
        <taxon>Hymenobacter</taxon>
    </lineage>
</organism>
<reference evidence="1 2" key="1">
    <citation type="submission" date="2020-05" db="EMBL/GenBank/DDBJ databases">
        <title>Genomic Encyclopedia of Type Strains, Phase IV (KMG-V): Genome sequencing to study the core and pangenomes of soil and plant-associated prokaryotes.</title>
        <authorList>
            <person name="Whitman W."/>
        </authorList>
    </citation>
    <scope>NUCLEOTIDE SEQUENCE [LARGE SCALE GENOMIC DNA]</scope>
    <source>
        <strain evidence="1 2">9A</strain>
    </source>
</reference>
<dbReference type="Proteomes" id="UP000779507">
    <property type="component" value="Unassembled WGS sequence"/>
</dbReference>
<evidence type="ECO:0000313" key="2">
    <source>
        <dbReference type="Proteomes" id="UP000779507"/>
    </source>
</evidence>
<accession>A0ABX2FMK9</accession>
<evidence type="ECO:0000313" key="1">
    <source>
        <dbReference type="EMBL" id="NRT17659.1"/>
    </source>
</evidence>
<dbReference type="RefSeq" id="WP_217425620.1">
    <property type="nucleotide sequence ID" value="NZ_JABSNP010000002.1"/>
</dbReference>
<proteinExistence type="predicted"/>
<comment type="caution">
    <text evidence="1">The sequence shown here is derived from an EMBL/GenBank/DDBJ whole genome shotgun (WGS) entry which is preliminary data.</text>
</comment>
<gene>
    <name evidence="1" type="ORF">HNP98_000466</name>
</gene>
<keyword evidence="2" id="KW-1185">Reference proteome</keyword>